<keyword evidence="1" id="KW-0732">Signal</keyword>
<accession>A0AAV2T5I3</accession>
<sequence length="78" mass="9087">MAHFFTVGLVLCFVFTVSNALPRDYAEIYQDDPDGVYDIFPYHARARPLVPGTSRTQLRMAYKRWFPIKEYRGGLLEV</sequence>
<reference evidence="2" key="1">
    <citation type="submission" date="2024-06" db="EMBL/GenBank/DDBJ databases">
        <authorList>
            <person name="Liu X."/>
            <person name="Lenzi L."/>
            <person name="Haldenby T S."/>
            <person name="Uol C."/>
        </authorList>
    </citation>
    <scope>NUCLEOTIDE SEQUENCE</scope>
</reference>
<dbReference type="AlphaFoldDB" id="A0AAV2T5I3"/>
<name>A0AAV2T5I3_CALDB</name>
<dbReference type="EMBL" id="CAXLJL010000112">
    <property type="protein sequence ID" value="CAL5131980.1"/>
    <property type="molecule type" value="Genomic_DNA"/>
</dbReference>
<proteinExistence type="predicted"/>
<protein>
    <submittedName>
        <fullName evidence="2">Uncharacterized protein</fullName>
    </submittedName>
</protein>
<feature type="chain" id="PRO_5043640564" evidence="1">
    <location>
        <begin position="21"/>
        <end position="78"/>
    </location>
</feature>
<organism evidence="2 3">
    <name type="scientific">Calicophoron daubneyi</name>
    <name type="common">Rumen fluke</name>
    <name type="synonym">Paramphistomum daubneyi</name>
    <dbReference type="NCBI Taxonomy" id="300641"/>
    <lineage>
        <taxon>Eukaryota</taxon>
        <taxon>Metazoa</taxon>
        <taxon>Spiralia</taxon>
        <taxon>Lophotrochozoa</taxon>
        <taxon>Platyhelminthes</taxon>
        <taxon>Trematoda</taxon>
        <taxon>Digenea</taxon>
        <taxon>Plagiorchiida</taxon>
        <taxon>Pronocephalata</taxon>
        <taxon>Paramphistomoidea</taxon>
        <taxon>Paramphistomidae</taxon>
        <taxon>Calicophoron</taxon>
    </lineage>
</organism>
<evidence type="ECO:0000313" key="3">
    <source>
        <dbReference type="Proteomes" id="UP001497525"/>
    </source>
</evidence>
<comment type="caution">
    <text evidence="2">The sequence shown here is derived from an EMBL/GenBank/DDBJ whole genome shotgun (WGS) entry which is preliminary data.</text>
</comment>
<feature type="signal peptide" evidence="1">
    <location>
        <begin position="1"/>
        <end position="20"/>
    </location>
</feature>
<gene>
    <name evidence="2" type="ORF">CDAUBV1_LOCUS4501</name>
</gene>
<evidence type="ECO:0000313" key="2">
    <source>
        <dbReference type="EMBL" id="CAL5131980.1"/>
    </source>
</evidence>
<dbReference type="Proteomes" id="UP001497525">
    <property type="component" value="Unassembled WGS sequence"/>
</dbReference>
<evidence type="ECO:0000256" key="1">
    <source>
        <dbReference type="SAM" id="SignalP"/>
    </source>
</evidence>